<evidence type="ECO:0000313" key="2">
    <source>
        <dbReference type="EMBL" id="OQX04536.1"/>
    </source>
</evidence>
<dbReference type="Proteomes" id="UP000192491">
    <property type="component" value="Unassembled WGS sequence"/>
</dbReference>
<protein>
    <submittedName>
        <fullName evidence="2">Uncharacterized protein</fullName>
    </submittedName>
</protein>
<name>A0A1Y1QFS9_9GAMM</name>
<feature type="region of interest" description="Disordered" evidence="1">
    <location>
        <begin position="246"/>
        <end position="265"/>
    </location>
</feature>
<gene>
    <name evidence="2" type="ORF">BWK73_35890</name>
</gene>
<accession>A0A1Y1QFS9</accession>
<proteinExistence type="predicted"/>
<organism evidence="2 3">
    <name type="scientific">Thiothrix lacustris</name>
    <dbReference type="NCBI Taxonomy" id="525917"/>
    <lineage>
        <taxon>Bacteria</taxon>
        <taxon>Pseudomonadati</taxon>
        <taxon>Pseudomonadota</taxon>
        <taxon>Gammaproteobacteria</taxon>
        <taxon>Thiotrichales</taxon>
        <taxon>Thiotrichaceae</taxon>
        <taxon>Thiothrix</taxon>
    </lineage>
</organism>
<dbReference type="EMBL" id="MTEJ01000332">
    <property type="protein sequence ID" value="OQX04536.1"/>
    <property type="molecule type" value="Genomic_DNA"/>
</dbReference>
<sequence>MMTIEPRLLAPWMAAQHKEVFDIALPLHLLEHIQDAINGGVIDDPQNTYKHGRLLPVVALNGKLYQYLESLGIESEGLQHFVIQNALGRVEPKSLPMQFLNALVAGSGDDYQQWKDHIVSNGWHRDKPFYRELLNILIEEIALIPVGKRVSSGKAIEEFYNSKRIERAGILIKALKLVHLNEEYKPPLTGMYASELRKTLIGIYGSIDNIPTADRLRIDIDEAMARTGRYVKDDIPARDSIRGMLDHISNPDGIPTESRHTTANK</sequence>
<evidence type="ECO:0000256" key="1">
    <source>
        <dbReference type="SAM" id="MobiDB-lite"/>
    </source>
</evidence>
<reference evidence="2 3" key="1">
    <citation type="submission" date="2017-01" db="EMBL/GenBank/DDBJ databases">
        <title>Novel large sulfur bacteria in the metagenomes of groundwater-fed chemosynthetic microbial mats in the Lake Huron basin.</title>
        <authorList>
            <person name="Sharrar A.M."/>
            <person name="Flood B.E."/>
            <person name="Bailey J.V."/>
            <person name="Jones D.S."/>
            <person name="Biddanda B."/>
            <person name="Ruberg S.A."/>
            <person name="Marcus D.N."/>
            <person name="Dick G.J."/>
        </authorList>
    </citation>
    <scope>NUCLEOTIDE SEQUENCE [LARGE SCALE GENOMIC DNA]</scope>
    <source>
        <strain evidence="2">A8</strain>
    </source>
</reference>
<comment type="caution">
    <text evidence="2">The sequence shown here is derived from an EMBL/GenBank/DDBJ whole genome shotgun (WGS) entry which is preliminary data.</text>
</comment>
<evidence type="ECO:0000313" key="3">
    <source>
        <dbReference type="Proteomes" id="UP000192491"/>
    </source>
</evidence>
<dbReference type="AlphaFoldDB" id="A0A1Y1QFS9"/>